<dbReference type="EMBL" id="JBBMEJ010000056">
    <property type="protein sequence ID" value="MEQ2372557.1"/>
    <property type="molecule type" value="Genomic_DNA"/>
</dbReference>
<feature type="region of interest" description="Disordered" evidence="1">
    <location>
        <begin position="35"/>
        <end position="74"/>
    </location>
</feature>
<comment type="caution">
    <text evidence="2">The sequence shown here is derived from an EMBL/GenBank/DDBJ whole genome shotgun (WGS) entry which is preliminary data.</text>
</comment>
<gene>
    <name evidence="2" type="ORF">WMO28_16895</name>
</gene>
<evidence type="ECO:0000313" key="3">
    <source>
        <dbReference type="Proteomes" id="UP001473063"/>
    </source>
</evidence>
<protein>
    <submittedName>
        <fullName evidence="2">HK97 gp10 family phage protein</fullName>
    </submittedName>
</protein>
<evidence type="ECO:0000256" key="1">
    <source>
        <dbReference type="SAM" id="MobiDB-lite"/>
    </source>
</evidence>
<accession>A0ABV1BIV8</accession>
<dbReference type="Proteomes" id="UP001473063">
    <property type="component" value="Unassembled WGS sequence"/>
</dbReference>
<feature type="compositionally biased region" description="Basic and acidic residues" evidence="1">
    <location>
        <begin position="35"/>
        <end position="53"/>
    </location>
</feature>
<reference evidence="2 3" key="1">
    <citation type="submission" date="2024-03" db="EMBL/GenBank/DDBJ databases">
        <title>Human intestinal bacterial collection.</title>
        <authorList>
            <person name="Pauvert C."/>
            <person name="Hitch T.C.A."/>
            <person name="Clavel T."/>
        </authorList>
    </citation>
    <scope>NUCLEOTIDE SEQUENCE [LARGE SCALE GENOMIC DNA]</scope>
    <source>
        <strain evidence="2 3">CLA-JM-H16</strain>
    </source>
</reference>
<dbReference type="RefSeq" id="WP_349057747.1">
    <property type="nucleotide sequence ID" value="NZ_JBBMEJ010000056.1"/>
</dbReference>
<feature type="region of interest" description="Disordered" evidence="1">
    <location>
        <begin position="100"/>
        <end position="125"/>
    </location>
</feature>
<keyword evidence="3" id="KW-1185">Reference proteome</keyword>
<evidence type="ECO:0000313" key="2">
    <source>
        <dbReference type="EMBL" id="MEQ2372557.1"/>
    </source>
</evidence>
<sequence length="163" mass="18058">MDIKFELTGSGELAKAMEQASKQFPASVEKILKKESERISKDLGTRVNTEAKGHHSKSRRSKKEPVKLGKSFQQGKVIHSGSNYTVAVTTKAPHYHLYEEGHDMVTHNRKNRRGRGIPGTGKKVGVVKGKKTVGKYMSQRSEYSEAIGQELLNSILEDAGFDS</sequence>
<dbReference type="Pfam" id="PF04883">
    <property type="entry name" value="HK97-gp10_like"/>
    <property type="match status" value="1"/>
</dbReference>
<organism evidence="2 3">
    <name type="scientific">Blautia aquisgranensis</name>
    <dbReference type="NCBI Taxonomy" id="3133153"/>
    <lineage>
        <taxon>Bacteria</taxon>
        <taxon>Bacillati</taxon>
        <taxon>Bacillota</taxon>
        <taxon>Clostridia</taxon>
        <taxon>Lachnospirales</taxon>
        <taxon>Lachnospiraceae</taxon>
        <taxon>Blautia</taxon>
    </lineage>
</organism>
<name>A0ABV1BIV8_9FIRM</name>
<proteinExistence type="predicted"/>
<dbReference type="InterPro" id="IPR010064">
    <property type="entry name" value="HK97-gp10_tail"/>
</dbReference>